<dbReference type="EMBL" id="JABBWE010000042">
    <property type="protein sequence ID" value="KAG1791529.1"/>
    <property type="molecule type" value="Genomic_DNA"/>
</dbReference>
<dbReference type="GO" id="GO:0030950">
    <property type="term" value="P:establishment or maintenance of actin cytoskeleton polarity"/>
    <property type="evidence" value="ECO:0007669"/>
    <property type="project" value="TreeGrafter"/>
</dbReference>
<feature type="region of interest" description="Disordered" evidence="3">
    <location>
        <begin position="464"/>
        <end position="570"/>
    </location>
</feature>
<evidence type="ECO:0000259" key="4">
    <source>
        <dbReference type="PROSITE" id="PS50002"/>
    </source>
</evidence>
<dbReference type="PANTHER" id="PTHR47775:SF1">
    <property type="entry name" value="BUD SITE SELECTION PROTEIN 14"/>
    <property type="match status" value="1"/>
</dbReference>
<protein>
    <recommendedName>
        <fullName evidence="4">SH3 domain-containing protein</fullName>
    </recommendedName>
</protein>
<evidence type="ECO:0000256" key="2">
    <source>
        <dbReference type="PROSITE-ProRule" id="PRU00192"/>
    </source>
</evidence>
<dbReference type="InterPro" id="IPR001452">
    <property type="entry name" value="SH3_domain"/>
</dbReference>
<dbReference type="SUPFAM" id="SSF50044">
    <property type="entry name" value="SH3-domain"/>
    <property type="match status" value="1"/>
</dbReference>
<reference evidence="6" key="1">
    <citation type="journal article" date="2020" name="New Phytol.">
        <title>Comparative genomics reveals dynamic genome evolution in host specialist ectomycorrhizal fungi.</title>
        <authorList>
            <person name="Lofgren L.A."/>
            <person name="Nguyen N.H."/>
            <person name="Vilgalys R."/>
            <person name="Ruytinx J."/>
            <person name="Liao H.L."/>
            <person name="Branco S."/>
            <person name="Kuo A."/>
            <person name="LaButti K."/>
            <person name="Lipzen A."/>
            <person name="Andreopoulos W."/>
            <person name="Pangilinan J."/>
            <person name="Riley R."/>
            <person name="Hundley H."/>
            <person name="Na H."/>
            <person name="Barry K."/>
            <person name="Grigoriev I.V."/>
            <person name="Stajich J.E."/>
            <person name="Kennedy P.G."/>
        </authorList>
    </citation>
    <scope>NUCLEOTIDE SEQUENCE</scope>
    <source>
        <strain evidence="6">S12</strain>
    </source>
</reference>
<evidence type="ECO:0000313" key="5">
    <source>
        <dbReference type="EMBL" id="KAG1786326.1"/>
    </source>
</evidence>
<feature type="compositionally biased region" description="Polar residues" evidence="3">
    <location>
        <begin position="483"/>
        <end position="503"/>
    </location>
</feature>
<evidence type="ECO:0000313" key="6">
    <source>
        <dbReference type="EMBL" id="KAG1791529.1"/>
    </source>
</evidence>
<dbReference type="Gene3D" id="3.10.20.90">
    <property type="entry name" value="Phosphatidylinositol 3-kinase Catalytic Subunit, Chain A, domain 1"/>
    <property type="match status" value="1"/>
</dbReference>
<dbReference type="GO" id="GO:0008104">
    <property type="term" value="P:intracellular protein localization"/>
    <property type="evidence" value="ECO:0007669"/>
    <property type="project" value="TreeGrafter"/>
</dbReference>
<dbReference type="Pfam" id="PF00788">
    <property type="entry name" value="RA"/>
    <property type="match status" value="1"/>
</dbReference>
<dbReference type="SMART" id="SM00326">
    <property type="entry name" value="SH3"/>
    <property type="match status" value="1"/>
</dbReference>
<feature type="region of interest" description="Disordered" evidence="3">
    <location>
        <begin position="1"/>
        <end position="63"/>
    </location>
</feature>
<dbReference type="EMBL" id="JABBWE010000094">
    <property type="protein sequence ID" value="KAG1786326.1"/>
    <property type="molecule type" value="Genomic_DNA"/>
</dbReference>
<keyword evidence="1 2" id="KW-0728">SH3 domain</keyword>
<proteinExistence type="predicted"/>
<feature type="compositionally biased region" description="Polar residues" evidence="3">
    <location>
        <begin position="1182"/>
        <end position="1192"/>
    </location>
</feature>
<feature type="region of interest" description="Disordered" evidence="3">
    <location>
        <begin position="1210"/>
        <end position="1229"/>
    </location>
</feature>
<dbReference type="GO" id="GO:0015630">
    <property type="term" value="C:microtubule cytoskeleton"/>
    <property type="evidence" value="ECO:0007669"/>
    <property type="project" value="TreeGrafter"/>
</dbReference>
<feature type="region of interest" description="Disordered" evidence="3">
    <location>
        <begin position="180"/>
        <end position="206"/>
    </location>
</feature>
<dbReference type="Gene3D" id="2.30.30.40">
    <property type="entry name" value="SH3 Domains"/>
    <property type="match status" value="1"/>
</dbReference>
<dbReference type="PANTHER" id="PTHR47775">
    <property type="entry name" value="BUD SITE SELECTION PROTEIN 14"/>
    <property type="match status" value="1"/>
</dbReference>
<evidence type="ECO:0000313" key="7">
    <source>
        <dbReference type="Proteomes" id="UP000719766"/>
    </source>
</evidence>
<feature type="compositionally biased region" description="Polar residues" evidence="3">
    <location>
        <begin position="1130"/>
        <end position="1146"/>
    </location>
</feature>
<dbReference type="InterPro" id="IPR036028">
    <property type="entry name" value="SH3-like_dom_sf"/>
</dbReference>
<dbReference type="GeneID" id="64597119"/>
<dbReference type="GO" id="GO:0007165">
    <property type="term" value="P:signal transduction"/>
    <property type="evidence" value="ECO:0007669"/>
    <property type="project" value="InterPro"/>
</dbReference>
<feature type="region of interest" description="Disordered" evidence="3">
    <location>
        <begin position="348"/>
        <end position="372"/>
    </location>
</feature>
<feature type="compositionally biased region" description="Polar residues" evidence="3">
    <location>
        <begin position="515"/>
        <end position="532"/>
    </location>
</feature>
<keyword evidence="7" id="KW-1185">Reference proteome</keyword>
<gene>
    <name evidence="6" type="ORF">HD556DRAFT_1384947</name>
    <name evidence="5" type="ORF">HD556DRAFT_1416356</name>
</gene>
<feature type="domain" description="SH3" evidence="4">
    <location>
        <begin position="86"/>
        <end position="147"/>
    </location>
</feature>
<dbReference type="InterPro" id="IPR000159">
    <property type="entry name" value="RA_dom"/>
</dbReference>
<feature type="compositionally biased region" description="Polar residues" evidence="3">
    <location>
        <begin position="791"/>
        <end position="801"/>
    </location>
</feature>
<dbReference type="PROSITE" id="PS50002">
    <property type="entry name" value="SH3"/>
    <property type="match status" value="1"/>
</dbReference>
<feature type="region of interest" description="Disordered" evidence="3">
    <location>
        <begin position="617"/>
        <end position="643"/>
    </location>
</feature>
<feature type="region of interest" description="Disordered" evidence="3">
    <location>
        <begin position="391"/>
        <end position="452"/>
    </location>
</feature>
<dbReference type="Proteomes" id="UP000719766">
    <property type="component" value="Unassembled WGS sequence"/>
</dbReference>
<feature type="region of interest" description="Disordered" evidence="3">
    <location>
        <begin position="956"/>
        <end position="980"/>
    </location>
</feature>
<name>A0A9P7AMT3_9AGAM</name>
<sequence length="1314" mass="144272">MQTQDHQRRSPKRQDTFDLRDQIMADDPTASAHMHAHADATNTYAGASDEEHSVLEDDSDGEEREIEYMDEDDDRSSSLSIPNESIDFDLVYSLHSFAATVEGQASVVKGDSLFLMDDSNSYWWLVRVLKTQDVGYIPAENIETPFERLARLNKHRNVDLAHATPQELQEDVERVRNNLSSRAGSHHSPSPTPGFPPTGAGQGKGVTFTTARSVHRYPPAVWHEEEEEEEDIEWDDGAYEEEDPDLVEDMLIRQRQGQMGRDEQQDSMGMQMEPDDGMSWDDSVAEDMQAQNAQKKIEQQMLVAPDTLRPSGTPERQQAQIQVQQQPEIIITEQRQQEEQALAQQALRHQSSRDRITVDVRSSSPPSSSKSIDLAEVTETKKLSVTPSIARDEPVKQASAPSGPFFRAQSCRSKRSSGNAPARKLKFSRKLRKRSSRTSLYSPSRIPQSRSLCRRLEKKEKKKGGVFGLFGRKKDKGKDKNSIETASNETRGSQESGRSSSNLHGPASEPPMSPVTASAMQQQQQVLRTPNDSRTPTRLQSQQTPQTPPQQVQAQVSQHASQLRQRDQQQQALYQQYLNRSPSSPPEAPSYGLQSASAVLSSSSSYNTSATSAAGLGLGLPSSRPRPGSLVLSPTADGQGVGQHLQTEATFKTVLLNASTTSADLIRQAIQRFRLPAGEDGADYYLTIKQVEGSSADLLPEEKPLGVFESLVEAAMELPKVKRSSVGSISSISSNLSMHPAIKKLSMNDFSDDSVVKFYLNRRRDDADDSATTEEGDETVQADTSHDVAEGQNTSVSSVNVTPDRFSSPSYRFTLQLVIHPEDLPDDMVFDPVTEAIVFKNTLRDRTHSTSSISSGISQGQRRKAFTFPKNVTVAEVIELGLERFGILEMTKRRSTSKVRYGLTADIGGQERELSPSSKVTDAYTRPPTISYRTSSSRHRMSAPLDEIALQHFRDSVSGSSLSSDNQTSGTEEVKPRQLSRQEIIAAQRAASRANQKAILSAQMNSLRGVDVLLPGNAMIRSSRYDAGDKMRYSYVQDGESFDISDIVEQEFCEGNSAQKNDLLEGVLGRNKEGMNEKIDRVLNKIKDGRLHAQYVVAASSQSDGLPSGGSGGSGSAPSEYSVDDAVTPPSGSDGRTPTPLASSVTGARRVASPVSDISRTPTPTAADGRHSRTRSTTPSSKQGTNAPRPIRQSSIASVMSEVSMYATPTGQLISPPETPRINTTPKPQIPKRLYIPKDDFGLSHMMAIIEIASAVPRVPQTSVHPVDESLFGKPIDMTTLHPDIQEIYAGAFQQLDEMDKVGDLLLIEQNVSC</sequence>
<dbReference type="InterPro" id="IPR029071">
    <property type="entry name" value="Ubiquitin-like_domsf"/>
</dbReference>
<feature type="compositionally biased region" description="Basic residues" evidence="3">
    <location>
        <begin position="423"/>
        <end position="436"/>
    </location>
</feature>
<feature type="compositionally biased region" description="Basic and acidic residues" evidence="3">
    <location>
        <begin position="1"/>
        <end position="23"/>
    </location>
</feature>
<dbReference type="SUPFAM" id="SSF54236">
    <property type="entry name" value="Ubiquitin-like"/>
    <property type="match status" value="1"/>
</dbReference>
<feature type="region of interest" description="Disordered" evidence="3">
    <location>
        <begin position="1100"/>
        <end position="1192"/>
    </location>
</feature>
<feature type="region of interest" description="Disordered" evidence="3">
    <location>
        <begin position="766"/>
        <end position="801"/>
    </location>
</feature>
<dbReference type="RefSeq" id="XP_041158335.1">
    <property type="nucleotide sequence ID" value="XM_041303355.1"/>
</dbReference>
<dbReference type="OrthoDB" id="196165at2759"/>
<comment type="caution">
    <text evidence="6">The sequence shown here is derived from an EMBL/GenBank/DDBJ whole genome shotgun (WGS) entry which is preliminary data.</text>
</comment>
<feature type="region of interest" description="Disordered" evidence="3">
    <location>
        <begin position="910"/>
        <end position="938"/>
    </location>
</feature>
<feature type="compositionally biased region" description="Low complexity" evidence="3">
    <location>
        <begin position="362"/>
        <end position="371"/>
    </location>
</feature>
<evidence type="ECO:0000256" key="1">
    <source>
        <dbReference type="ARBA" id="ARBA00022443"/>
    </source>
</evidence>
<evidence type="ECO:0000256" key="3">
    <source>
        <dbReference type="SAM" id="MobiDB-lite"/>
    </source>
</evidence>
<dbReference type="Pfam" id="PF00018">
    <property type="entry name" value="SH3_1"/>
    <property type="match status" value="1"/>
</dbReference>
<accession>A0A9P7AMT3</accession>
<organism evidence="6 7">
    <name type="scientific">Suillus plorans</name>
    <dbReference type="NCBI Taxonomy" id="116603"/>
    <lineage>
        <taxon>Eukaryota</taxon>
        <taxon>Fungi</taxon>
        <taxon>Dikarya</taxon>
        <taxon>Basidiomycota</taxon>
        <taxon>Agaricomycotina</taxon>
        <taxon>Agaricomycetes</taxon>
        <taxon>Agaricomycetidae</taxon>
        <taxon>Boletales</taxon>
        <taxon>Suillineae</taxon>
        <taxon>Suillaceae</taxon>
        <taxon>Suillus</taxon>
    </lineage>
</organism>
<feature type="compositionally biased region" description="Low complexity" evidence="3">
    <location>
        <begin position="533"/>
        <end position="570"/>
    </location>
</feature>
<feature type="compositionally biased region" description="Acidic residues" evidence="3">
    <location>
        <begin position="767"/>
        <end position="780"/>
    </location>
</feature>
<dbReference type="GO" id="GO:0051286">
    <property type="term" value="C:cell tip"/>
    <property type="evidence" value="ECO:0007669"/>
    <property type="project" value="TreeGrafter"/>
</dbReference>
<dbReference type="InterPro" id="IPR053039">
    <property type="entry name" value="Polarity_Bud-Selection_Reg"/>
</dbReference>